<dbReference type="PROSITE" id="PS50005">
    <property type="entry name" value="TPR"/>
    <property type="match status" value="1"/>
</dbReference>
<comment type="caution">
    <text evidence="4">The sequence shown here is derived from an EMBL/GenBank/DDBJ whole genome shotgun (WGS) entry which is preliminary data.</text>
</comment>
<sequence>MPVTGEYTWEETDDHIIVLIPLKGVSPQKVDVFTASTILKVAYSPFLVNLDLYGEIEYEKCKAILKEGTLKVLLAKKDDRRTLWGQLCFDGTKEEVKLRREKALCEREEKTARHIERAATKKVEEERMVFQEHMALEQRERKRMEDAKEEEKRNAEKLLYKTFSSSTSSTQTAKSTSKSVKISKELNMIGTKVYLGDDGVERVRDECDDLPTRPISRVTFLHTPRIFKTPSRESTAKKEQEFILKNKATLKRHALFNASTSICDVDPMWLKTKGDEFMNQGNYSSAINAYSDALEADGTIVGALGSRAACYLHLRQGKCCIEDCLDALSMKEASESYFHSAEEQRQFEKESFVRLGMAYCLNKEYTKGMKSFVQAKKIKESWKPDDIAEQCINYLAVLMEAKHWKDEADRLFAEGKFSDAIDSYTKAFDIDPLFVSSLINRTACHLAMKNSTRCIQDSMDALQLLSLRRHSEYPVLASLLGPNSQTKQKWIVTLLCRLSSARRLKKDLAGSLIDLEEALKNARQINDTESIAIEKDIKVLKVELATLQTKS</sequence>
<evidence type="ECO:0000256" key="1">
    <source>
        <dbReference type="PROSITE-ProRule" id="PRU00339"/>
    </source>
</evidence>
<gene>
    <name evidence="4" type="ORF">HJC23_008595</name>
</gene>
<dbReference type="InterPro" id="IPR052004">
    <property type="entry name" value="Dynein_assembly_factor_4"/>
</dbReference>
<dbReference type="PANTHER" id="PTHR46492">
    <property type="entry name" value="DYNEIN ASSEMBLY FACTOR 4, AXONEMAL"/>
    <property type="match status" value="1"/>
</dbReference>
<keyword evidence="5" id="KW-1185">Reference proteome</keyword>
<proteinExistence type="predicted"/>
<organism evidence="4 5">
    <name type="scientific">Cyclotella cryptica</name>
    <dbReference type="NCBI Taxonomy" id="29204"/>
    <lineage>
        <taxon>Eukaryota</taxon>
        <taxon>Sar</taxon>
        <taxon>Stramenopiles</taxon>
        <taxon>Ochrophyta</taxon>
        <taxon>Bacillariophyta</taxon>
        <taxon>Coscinodiscophyceae</taxon>
        <taxon>Thalassiosirophycidae</taxon>
        <taxon>Stephanodiscales</taxon>
        <taxon>Stephanodiscaceae</taxon>
        <taxon>Cyclotella</taxon>
    </lineage>
</organism>
<dbReference type="InterPro" id="IPR007052">
    <property type="entry name" value="CS_dom"/>
</dbReference>
<reference evidence="4 5" key="1">
    <citation type="journal article" date="2020" name="G3 (Bethesda)">
        <title>Improved Reference Genome for Cyclotella cryptica CCMP332, a Model for Cell Wall Morphogenesis, Salinity Adaptation, and Lipid Production in Diatoms (Bacillariophyta).</title>
        <authorList>
            <person name="Roberts W.R."/>
            <person name="Downey K.M."/>
            <person name="Ruck E.C."/>
            <person name="Traller J.C."/>
            <person name="Alverson A.J."/>
        </authorList>
    </citation>
    <scope>NUCLEOTIDE SEQUENCE [LARGE SCALE GENOMIC DNA]</scope>
    <source>
        <strain evidence="4 5">CCMP332</strain>
    </source>
</reference>
<dbReference type="InterPro" id="IPR008978">
    <property type="entry name" value="HSP20-like_chaperone"/>
</dbReference>
<keyword evidence="2" id="KW-0175">Coiled coil</keyword>
<dbReference type="InterPro" id="IPR011990">
    <property type="entry name" value="TPR-like_helical_dom_sf"/>
</dbReference>
<dbReference type="SMART" id="SM00028">
    <property type="entry name" value="TPR"/>
    <property type="match status" value="5"/>
</dbReference>
<dbReference type="PANTHER" id="PTHR46492:SF1">
    <property type="entry name" value="DYNEIN AXONEMAL ASSEMBLY FACTOR 4"/>
    <property type="match status" value="1"/>
</dbReference>
<keyword evidence="1" id="KW-0802">TPR repeat</keyword>
<dbReference type="InterPro" id="IPR019734">
    <property type="entry name" value="TPR_rpt"/>
</dbReference>
<dbReference type="Gene3D" id="2.60.40.790">
    <property type="match status" value="1"/>
</dbReference>
<evidence type="ECO:0000313" key="4">
    <source>
        <dbReference type="EMBL" id="KAL3796275.1"/>
    </source>
</evidence>
<protein>
    <recommendedName>
        <fullName evidence="3">CS domain-containing protein</fullName>
    </recommendedName>
</protein>
<accession>A0ABD3QDQ6</accession>
<evidence type="ECO:0000313" key="5">
    <source>
        <dbReference type="Proteomes" id="UP001516023"/>
    </source>
</evidence>
<evidence type="ECO:0000259" key="3">
    <source>
        <dbReference type="PROSITE" id="PS51203"/>
    </source>
</evidence>
<dbReference type="Proteomes" id="UP001516023">
    <property type="component" value="Unassembled WGS sequence"/>
</dbReference>
<dbReference type="Pfam" id="PF04969">
    <property type="entry name" value="CS"/>
    <property type="match status" value="1"/>
</dbReference>
<dbReference type="SUPFAM" id="SSF49764">
    <property type="entry name" value="HSP20-like chaperones"/>
    <property type="match status" value="1"/>
</dbReference>
<dbReference type="SUPFAM" id="SSF48452">
    <property type="entry name" value="TPR-like"/>
    <property type="match status" value="2"/>
</dbReference>
<feature type="domain" description="CS" evidence="3">
    <location>
        <begin position="2"/>
        <end position="88"/>
    </location>
</feature>
<dbReference type="AlphaFoldDB" id="A0ABD3QDQ6"/>
<feature type="coiled-coil region" evidence="2">
    <location>
        <begin position="93"/>
        <end position="161"/>
    </location>
</feature>
<dbReference type="PROSITE" id="PS51203">
    <property type="entry name" value="CS"/>
    <property type="match status" value="1"/>
</dbReference>
<dbReference type="EMBL" id="JABMIG020000064">
    <property type="protein sequence ID" value="KAL3796275.1"/>
    <property type="molecule type" value="Genomic_DNA"/>
</dbReference>
<dbReference type="Gene3D" id="1.25.40.10">
    <property type="entry name" value="Tetratricopeptide repeat domain"/>
    <property type="match status" value="2"/>
</dbReference>
<feature type="repeat" description="TPR" evidence="1">
    <location>
        <begin position="401"/>
        <end position="434"/>
    </location>
</feature>
<evidence type="ECO:0000256" key="2">
    <source>
        <dbReference type="SAM" id="Coils"/>
    </source>
</evidence>
<name>A0ABD3QDQ6_9STRA</name>